<organism evidence="1 2">
    <name type="scientific">Blastococcus tunisiensis</name>
    <dbReference type="NCBI Taxonomy" id="1798228"/>
    <lineage>
        <taxon>Bacteria</taxon>
        <taxon>Bacillati</taxon>
        <taxon>Actinomycetota</taxon>
        <taxon>Actinomycetes</taxon>
        <taxon>Geodermatophilales</taxon>
        <taxon>Geodermatophilaceae</taxon>
        <taxon>Blastococcus</taxon>
    </lineage>
</organism>
<name>A0A1I2G3I7_9ACTN</name>
<evidence type="ECO:0000313" key="1">
    <source>
        <dbReference type="EMBL" id="SFF11557.1"/>
    </source>
</evidence>
<dbReference type="AlphaFoldDB" id="A0A1I2G3I7"/>
<dbReference type="EMBL" id="FOND01000009">
    <property type="protein sequence ID" value="SFF11557.1"/>
    <property type="molecule type" value="Genomic_DNA"/>
</dbReference>
<dbReference type="RefSeq" id="WP_175527257.1">
    <property type="nucleotide sequence ID" value="NZ_FOND01000009.1"/>
</dbReference>
<dbReference type="Proteomes" id="UP000198589">
    <property type="component" value="Unassembled WGS sequence"/>
</dbReference>
<dbReference type="STRING" id="1798228.SAMN05216574_1097"/>
<accession>A0A1I2G3I7</accession>
<reference evidence="2" key="1">
    <citation type="submission" date="2016-10" db="EMBL/GenBank/DDBJ databases">
        <authorList>
            <person name="Varghese N."/>
            <person name="Submissions S."/>
        </authorList>
    </citation>
    <scope>NUCLEOTIDE SEQUENCE [LARGE SCALE GENOMIC DNA]</scope>
    <source>
        <strain evidence="2">DSM 46838</strain>
    </source>
</reference>
<proteinExistence type="predicted"/>
<gene>
    <name evidence="1" type="ORF">SAMN05216574_1097</name>
</gene>
<sequence>MTAACRAVPVLTTTLDLPLDMRERCFLMAAEIARHNNCAVAIGFFPGSSPP</sequence>
<evidence type="ECO:0000313" key="2">
    <source>
        <dbReference type="Proteomes" id="UP000198589"/>
    </source>
</evidence>
<protein>
    <submittedName>
        <fullName evidence="1">Uncharacterized protein</fullName>
    </submittedName>
</protein>
<keyword evidence="2" id="KW-1185">Reference proteome</keyword>